<comment type="caution">
    <text evidence="10">The sequence shown here is derived from an EMBL/GenBank/DDBJ whole genome shotgun (WGS) entry which is preliminary data.</text>
</comment>
<dbReference type="InterPro" id="IPR000719">
    <property type="entry name" value="Prot_kinase_dom"/>
</dbReference>
<evidence type="ECO:0000256" key="1">
    <source>
        <dbReference type="ARBA" id="ARBA00012513"/>
    </source>
</evidence>
<dbReference type="CDD" id="cd14014">
    <property type="entry name" value="STKc_PknB_like"/>
    <property type="match status" value="1"/>
</dbReference>
<keyword evidence="11" id="KW-1185">Reference proteome</keyword>
<feature type="binding site" evidence="7">
    <location>
        <position position="39"/>
    </location>
    <ligand>
        <name>ATP</name>
        <dbReference type="ChEBI" id="CHEBI:30616"/>
    </ligand>
</feature>
<protein>
    <recommendedName>
        <fullName evidence="1">non-specific serine/threonine protein kinase</fullName>
        <ecNumber evidence="1">2.7.11.1</ecNumber>
    </recommendedName>
</protein>
<dbReference type="PROSITE" id="PS50011">
    <property type="entry name" value="PROTEIN_KINASE_DOM"/>
    <property type="match status" value="1"/>
</dbReference>
<dbReference type="InterPro" id="IPR017441">
    <property type="entry name" value="Protein_kinase_ATP_BS"/>
</dbReference>
<dbReference type="Gene3D" id="3.30.200.20">
    <property type="entry name" value="Phosphorylase Kinase, domain 1"/>
    <property type="match status" value="1"/>
</dbReference>
<evidence type="ECO:0000256" key="5">
    <source>
        <dbReference type="ARBA" id="ARBA00022777"/>
    </source>
</evidence>
<dbReference type="EC" id="2.7.11.1" evidence="1"/>
<name>A0ABN3U6Z2_9ACTN</name>
<feature type="domain" description="Protein kinase" evidence="9">
    <location>
        <begin position="10"/>
        <end position="276"/>
    </location>
</feature>
<gene>
    <name evidence="10" type="ORF">GCM10010439_26500</name>
</gene>
<organism evidence="10 11">
    <name type="scientific">Actinocorallia aurantiaca</name>
    <dbReference type="NCBI Taxonomy" id="46204"/>
    <lineage>
        <taxon>Bacteria</taxon>
        <taxon>Bacillati</taxon>
        <taxon>Actinomycetota</taxon>
        <taxon>Actinomycetes</taxon>
        <taxon>Streptosporangiales</taxon>
        <taxon>Thermomonosporaceae</taxon>
        <taxon>Actinocorallia</taxon>
    </lineage>
</organism>
<keyword evidence="4 7" id="KW-0547">Nucleotide-binding</keyword>
<dbReference type="EMBL" id="BAAATZ010000009">
    <property type="protein sequence ID" value="GAA2725763.1"/>
    <property type="molecule type" value="Genomic_DNA"/>
</dbReference>
<feature type="compositionally biased region" description="Pro residues" evidence="8">
    <location>
        <begin position="271"/>
        <end position="282"/>
    </location>
</feature>
<evidence type="ECO:0000256" key="7">
    <source>
        <dbReference type="PROSITE-ProRule" id="PRU10141"/>
    </source>
</evidence>
<keyword evidence="2" id="KW-0723">Serine/threonine-protein kinase</keyword>
<evidence type="ECO:0000256" key="2">
    <source>
        <dbReference type="ARBA" id="ARBA00022527"/>
    </source>
</evidence>
<accession>A0ABN3U6Z2</accession>
<evidence type="ECO:0000313" key="10">
    <source>
        <dbReference type="EMBL" id="GAA2725763.1"/>
    </source>
</evidence>
<dbReference type="Gene3D" id="1.10.510.10">
    <property type="entry name" value="Transferase(Phosphotransferase) domain 1"/>
    <property type="match status" value="1"/>
</dbReference>
<evidence type="ECO:0000313" key="11">
    <source>
        <dbReference type="Proteomes" id="UP001501842"/>
    </source>
</evidence>
<keyword evidence="3" id="KW-0808">Transferase</keyword>
<evidence type="ECO:0000256" key="3">
    <source>
        <dbReference type="ARBA" id="ARBA00022679"/>
    </source>
</evidence>
<dbReference type="PANTHER" id="PTHR43289">
    <property type="entry name" value="MITOGEN-ACTIVATED PROTEIN KINASE KINASE KINASE 20-RELATED"/>
    <property type="match status" value="1"/>
</dbReference>
<dbReference type="PROSITE" id="PS00107">
    <property type="entry name" value="PROTEIN_KINASE_ATP"/>
    <property type="match status" value="1"/>
</dbReference>
<evidence type="ECO:0000256" key="6">
    <source>
        <dbReference type="ARBA" id="ARBA00022840"/>
    </source>
</evidence>
<dbReference type="PANTHER" id="PTHR43289:SF6">
    <property type="entry name" value="SERINE_THREONINE-PROTEIN KINASE NEKL-3"/>
    <property type="match status" value="1"/>
</dbReference>
<dbReference type="RefSeq" id="WP_344450637.1">
    <property type="nucleotide sequence ID" value="NZ_BAAATZ010000009.1"/>
</dbReference>
<proteinExistence type="predicted"/>
<feature type="region of interest" description="Disordered" evidence="8">
    <location>
        <begin position="266"/>
        <end position="304"/>
    </location>
</feature>
<sequence length="489" mass="51483">MIDESVAGRFTLVEELGQGGMGVVWRAADTLTGREVAVKRVLVPSDLSDEVVTGGLARIAVEWRALAALDHPHAVAIHDVLEEDDGLYVVMELVEAVSLEELVREGGPLPLDRASRLGLQLLDVLTAAHGVGVVHCEVKPGNVLVLPGDRVKLGDFGVSGLQGEARLTGTGAFLGSPAYLAPEQARGRPCTPVSDLWSLGATLYFALEGRDAFEAPAFSAVLAKILDGVPARPLNAGPLEPLLAGLLHKDPGARPRPEEIRRSLTEAAEAPPLPLVPSPRPAPAAERHAEPDAPVTALPGAPPPFETGVRTSGLVTETVSRVAWTLLACLAALAGMSSLFEGPPTLTLAPFLMIIGVAALARTAYVVYQGVTGALGHNTLEVGPRGIALRRGRHSAGYTWEDLDTVTVTVTRRGPFRRRALTVHPTGGTPVTPAPLLPPLLTGTPGRSPWFDRKTGNVTLCHLEELKAAPEAVVERIRGFAGPRWADPG</sequence>
<evidence type="ECO:0000256" key="8">
    <source>
        <dbReference type="SAM" id="MobiDB-lite"/>
    </source>
</evidence>
<dbReference type="InterPro" id="IPR011009">
    <property type="entry name" value="Kinase-like_dom_sf"/>
</dbReference>
<dbReference type="SUPFAM" id="SSF56112">
    <property type="entry name" value="Protein kinase-like (PK-like)"/>
    <property type="match status" value="1"/>
</dbReference>
<keyword evidence="5" id="KW-0418">Kinase</keyword>
<evidence type="ECO:0000259" key="9">
    <source>
        <dbReference type="PROSITE" id="PS50011"/>
    </source>
</evidence>
<dbReference type="Pfam" id="PF00069">
    <property type="entry name" value="Pkinase"/>
    <property type="match status" value="1"/>
</dbReference>
<dbReference type="Proteomes" id="UP001501842">
    <property type="component" value="Unassembled WGS sequence"/>
</dbReference>
<keyword evidence="6 7" id="KW-0067">ATP-binding</keyword>
<evidence type="ECO:0000256" key="4">
    <source>
        <dbReference type="ARBA" id="ARBA00022741"/>
    </source>
</evidence>
<reference evidence="10 11" key="1">
    <citation type="journal article" date="2019" name="Int. J. Syst. Evol. Microbiol.">
        <title>The Global Catalogue of Microorganisms (GCM) 10K type strain sequencing project: providing services to taxonomists for standard genome sequencing and annotation.</title>
        <authorList>
            <consortium name="The Broad Institute Genomics Platform"/>
            <consortium name="The Broad Institute Genome Sequencing Center for Infectious Disease"/>
            <person name="Wu L."/>
            <person name="Ma J."/>
        </authorList>
    </citation>
    <scope>NUCLEOTIDE SEQUENCE [LARGE SCALE GENOMIC DNA]</scope>
    <source>
        <strain evidence="10 11">JCM 8201</strain>
    </source>
</reference>